<dbReference type="Pfam" id="PF09992">
    <property type="entry name" value="NAGPA"/>
    <property type="match status" value="1"/>
</dbReference>
<name>A0ABS1RAY4_9SPHI</name>
<keyword evidence="3" id="KW-1185">Reference proteome</keyword>
<sequence>MVRFSLKYSLWFITLVMLSACDSKEDTGLYSIYQLDKYKNGKGVVSLNETWEKQESLMKSFPKGIEVYRTHREINGKVSNICLVAFNPKHNIDFKPIVSKVAQTPTDFFKAESGDVYVCLNAGFFSGNTSLSLAIYNTAIQSINTKSLQRPFNNVNTPYYPTRAAFGLNSDFAPSVSWVYSVGAGNGVLYQYPQPSPNELGLAPQNIPSAIFPQGGAVWNPRSAIGGSPMLIHKGQIKITDNEELADLDNNAKRARSAIGHLSNGNIVLLAAEGAQTGNVNPSFHGLTLRELADVMLEVGCVGAINLDGGGSSSMVIGGEQVITPSDKNGERKVVSAIILKGR</sequence>
<dbReference type="Proteomes" id="UP000625283">
    <property type="component" value="Unassembled WGS sequence"/>
</dbReference>
<comment type="caution">
    <text evidence="2">The sequence shown here is derived from an EMBL/GenBank/DDBJ whole genome shotgun (WGS) entry which is preliminary data.</text>
</comment>
<dbReference type="PANTHER" id="PTHR40446:SF2">
    <property type="entry name" value="N-ACETYLGLUCOSAMINE-1-PHOSPHODIESTER ALPHA-N-ACETYLGLUCOSAMINIDASE"/>
    <property type="match status" value="1"/>
</dbReference>
<dbReference type="PROSITE" id="PS51257">
    <property type="entry name" value="PROKAR_LIPOPROTEIN"/>
    <property type="match status" value="1"/>
</dbReference>
<keyword evidence="2" id="KW-0378">Hydrolase</keyword>
<evidence type="ECO:0000313" key="2">
    <source>
        <dbReference type="EMBL" id="MBL1411187.1"/>
    </source>
</evidence>
<feature type="domain" description="Phosphodiester glycosidase" evidence="1">
    <location>
        <begin position="190"/>
        <end position="340"/>
    </location>
</feature>
<keyword evidence="2" id="KW-0326">Glycosidase</keyword>
<organism evidence="2 3">
    <name type="scientific">Sphingobacterium faecale</name>
    <dbReference type="NCBI Taxonomy" id="2803775"/>
    <lineage>
        <taxon>Bacteria</taxon>
        <taxon>Pseudomonadati</taxon>
        <taxon>Bacteroidota</taxon>
        <taxon>Sphingobacteriia</taxon>
        <taxon>Sphingobacteriales</taxon>
        <taxon>Sphingobacteriaceae</taxon>
        <taxon>Sphingobacterium</taxon>
    </lineage>
</organism>
<proteinExistence type="predicted"/>
<dbReference type="RefSeq" id="WP_202104916.1">
    <property type="nucleotide sequence ID" value="NZ_JAERTY010000013.1"/>
</dbReference>
<dbReference type="EMBL" id="JAERTY010000013">
    <property type="protein sequence ID" value="MBL1411187.1"/>
    <property type="molecule type" value="Genomic_DNA"/>
</dbReference>
<gene>
    <name evidence="2" type="ORF">JKG61_20695</name>
</gene>
<accession>A0ABS1RAY4</accession>
<dbReference type="PANTHER" id="PTHR40446">
    <property type="entry name" value="N-ACETYLGLUCOSAMINE-1-PHOSPHODIESTER ALPHA-N-ACETYLGLUCOSAMINIDASE"/>
    <property type="match status" value="1"/>
</dbReference>
<dbReference type="GO" id="GO:0016798">
    <property type="term" value="F:hydrolase activity, acting on glycosyl bonds"/>
    <property type="evidence" value="ECO:0007669"/>
    <property type="project" value="UniProtKB-KW"/>
</dbReference>
<evidence type="ECO:0000259" key="1">
    <source>
        <dbReference type="Pfam" id="PF09992"/>
    </source>
</evidence>
<protein>
    <submittedName>
        <fullName evidence="2">Phosphodiester glycosidase family protein</fullName>
    </submittedName>
</protein>
<evidence type="ECO:0000313" key="3">
    <source>
        <dbReference type="Proteomes" id="UP000625283"/>
    </source>
</evidence>
<dbReference type="InterPro" id="IPR018711">
    <property type="entry name" value="NAGPA"/>
</dbReference>
<reference evidence="2 3" key="1">
    <citation type="submission" date="2021-01" db="EMBL/GenBank/DDBJ databases">
        <title>C459-1 draft genome sequence.</title>
        <authorList>
            <person name="Zhang X.-F."/>
        </authorList>
    </citation>
    <scope>NUCLEOTIDE SEQUENCE [LARGE SCALE GENOMIC DNA]</scope>
    <source>
        <strain evidence="3">C459-1</strain>
    </source>
</reference>